<accession>A0A1R3JXD5</accession>
<dbReference type="GO" id="GO:0043531">
    <property type="term" value="F:ADP binding"/>
    <property type="evidence" value="ECO:0007669"/>
    <property type="project" value="InterPro"/>
</dbReference>
<dbReference type="EMBL" id="AWWV01006862">
    <property type="protein sequence ID" value="OMO99495.1"/>
    <property type="molecule type" value="Genomic_DNA"/>
</dbReference>
<dbReference type="Proteomes" id="UP000188268">
    <property type="component" value="Unassembled WGS sequence"/>
</dbReference>
<dbReference type="Pfam" id="PF23559">
    <property type="entry name" value="WHD_DRP"/>
    <property type="match status" value="1"/>
</dbReference>
<evidence type="ECO:0000313" key="7">
    <source>
        <dbReference type="EMBL" id="OMO99495.1"/>
    </source>
</evidence>
<dbReference type="Pfam" id="PF00931">
    <property type="entry name" value="NB-ARC"/>
    <property type="match status" value="1"/>
</dbReference>
<dbReference type="InterPro" id="IPR036388">
    <property type="entry name" value="WH-like_DNA-bd_sf"/>
</dbReference>
<evidence type="ECO:0000313" key="8">
    <source>
        <dbReference type="Proteomes" id="UP000188268"/>
    </source>
</evidence>
<dbReference type="OMA" id="MILVANC"/>
<dbReference type="Gene3D" id="1.10.8.430">
    <property type="entry name" value="Helical domain of apoptotic protease-activating factors"/>
    <property type="match status" value="1"/>
</dbReference>
<dbReference type="InterPro" id="IPR044974">
    <property type="entry name" value="Disease_R_plants"/>
</dbReference>
<dbReference type="InterPro" id="IPR041118">
    <property type="entry name" value="Rx_N"/>
</dbReference>
<feature type="domain" description="Disease resistance N-terminal" evidence="5">
    <location>
        <begin position="6"/>
        <end position="90"/>
    </location>
</feature>
<dbReference type="AlphaFoldDB" id="A0A1R3JXD5"/>
<dbReference type="Gene3D" id="1.10.10.10">
    <property type="entry name" value="Winged helix-like DNA-binding domain superfamily/Winged helix DNA-binding domain"/>
    <property type="match status" value="1"/>
</dbReference>
<dbReference type="STRING" id="210143.A0A1R3JXD5"/>
<dbReference type="Gene3D" id="3.40.50.300">
    <property type="entry name" value="P-loop containing nucleotide triphosphate hydrolases"/>
    <property type="match status" value="1"/>
</dbReference>
<name>A0A1R3JXD5_COCAP</name>
<dbReference type="InterPro" id="IPR027417">
    <property type="entry name" value="P-loop_NTPase"/>
</dbReference>
<dbReference type="InterPro" id="IPR002182">
    <property type="entry name" value="NB-ARC"/>
</dbReference>
<gene>
    <name evidence="7" type="ORF">CCACVL1_03783</name>
</gene>
<dbReference type="SUPFAM" id="SSF52540">
    <property type="entry name" value="P-loop containing nucleoside triphosphate hydrolases"/>
    <property type="match status" value="1"/>
</dbReference>
<dbReference type="PRINTS" id="PR00364">
    <property type="entry name" value="DISEASERSIST"/>
</dbReference>
<evidence type="ECO:0000259" key="6">
    <source>
        <dbReference type="Pfam" id="PF23559"/>
    </source>
</evidence>
<dbReference type="Gene3D" id="1.20.5.4130">
    <property type="match status" value="1"/>
</dbReference>
<evidence type="ECO:0000256" key="2">
    <source>
        <dbReference type="ARBA" id="ARBA00022741"/>
    </source>
</evidence>
<dbReference type="InterPro" id="IPR058922">
    <property type="entry name" value="WHD_DRP"/>
</dbReference>
<keyword evidence="2" id="KW-0547">Nucleotide-binding</keyword>
<evidence type="ECO:0000256" key="1">
    <source>
        <dbReference type="ARBA" id="ARBA00022737"/>
    </source>
</evidence>
<keyword evidence="8" id="KW-1185">Reference proteome</keyword>
<dbReference type="PANTHER" id="PTHR23155:SF1211">
    <property type="entry name" value="OS09G0313500 PROTEIN"/>
    <property type="match status" value="1"/>
</dbReference>
<dbReference type="Pfam" id="PF18052">
    <property type="entry name" value="Rx_N"/>
    <property type="match status" value="1"/>
</dbReference>
<dbReference type="GO" id="GO:0098542">
    <property type="term" value="P:defense response to other organism"/>
    <property type="evidence" value="ECO:0007669"/>
    <property type="project" value="TreeGrafter"/>
</dbReference>
<feature type="domain" description="Disease resistance protein winged helix" evidence="6">
    <location>
        <begin position="414"/>
        <end position="485"/>
    </location>
</feature>
<organism evidence="7 8">
    <name type="scientific">Corchorus capsularis</name>
    <name type="common">Jute</name>
    <dbReference type="NCBI Taxonomy" id="210143"/>
    <lineage>
        <taxon>Eukaryota</taxon>
        <taxon>Viridiplantae</taxon>
        <taxon>Streptophyta</taxon>
        <taxon>Embryophyta</taxon>
        <taxon>Tracheophyta</taxon>
        <taxon>Spermatophyta</taxon>
        <taxon>Magnoliopsida</taxon>
        <taxon>eudicotyledons</taxon>
        <taxon>Gunneridae</taxon>
        <taxon>Pentapetalae</taxon>
        <taxon>rosids</taxon>
        <taxon>malvids</taxon>
        <taxon>Malvales</taxon>
        <taxon>Malvaceae</taxon>
        <taxon>Grewioideae</taxon>
        <taxon>Apeibeae</taxon>
        <taxon>Corchorus</taxon>
    </lineage>
</organism>
<evidence type="ECO:0000259" key="5">
    <source>
        <dbReference type="Pfam" id="PF18052"/>
    </source>
</evidence>
<keyword evidence="1" id="KW-0677">Repeat</keyword>
<reference evidence="7 8" key="1">
    <citation type="submission" date="2013-09" db="EMBL/GenBank/DDBJ databases">
        <title>Corchorus capsularis genome sequencing.</title>
        <authorList>
            <person name="Alam M."/>
            <person name="Haque M.S."/>
            <person name="Islam M.S."/>
            <person name="Emdad E.M."/>
            <person name="Islam M.M."/>
            <person name="Ahmed B."/>
            <person name="Halim A."/>
            <person name="Hossen Q.M.M."/>
            <person name="Hossain M.Z."/>
            <person name="Ahmed R."/>
            <person name="Khan M.M."/>
            <person name="Islam R."/>
            <person name="Rashid M.M."/>
            <person name="Khan S.A."/>
            <person name="Rahman M.S."/>
            <person name="Alam M."/>
        </authorList>
    </citation>
    <scope>NUCLEOTIDE SEQUENCE [LARGE SCALE GENOMIC DNA]</scope>
    <source>
        <strain evidence="8">cv. CVL-1</strain>
        <tissue evidence="7">Whole seedling</tissue>
    </source>
</reference>
<dbReference type="InterPro" id="IPR042197">
    <property type="entry name" value="Apaf_helical"/>
</dbReference>
<dbReference type="FunFam" id="1.10.10.10:FF:000322">
    <property type="entry name" value="Probable disease resistance protein At1g63360"/>
    <property type="match status" value="1"/>
</dbReference>
<feature type="domain" description="NB-ARC" evidence="4">
    <location>
        <begin position="157"/>
        <end position="321"/>
    </location>
</feature>
<dbReference type="Gramene" id="OMO99495">
    <property type="protein sequence ID" value="OMO99495"/>
    <property type="gene ID" value="CCACVL1_03783"/>
</dbReference>
<sequence length="614" mass="68919">MADSVASPLLQSLIDRLDSCCLSFGAGDEMLTRLRSVLAAVKNVAAMAEQRFEVAEQIKRWLTEVKGAAYELEFLLDDYEQQIRQVRNRKFMSSCFCFFAKNKNQYPIERALRKLTSLASEGDWPLETNWRSDLYARMYSGTRFVGLEPEIVGRDRERDEIIDVLFSGSKHVFQFLPILGVGGVGKTAVARLVYNDERVTRNFRFKYWVSLGNNLDVDLQRIGEVICSRKFSSMNDLEDGVTQELMGKKFLVVLDNLCHEESDLGIILKEWFSGASVGSAVIVTTRSTAAADFVGALQPPIPFYLQPLRDADCLEMFRKVALLPGEEMEGRQNIEMSEISMILVANCRGLPLAVKILGALLPYNGDMDDWLAAAALALLELQKYGCTPDILPVLRLSYDLLPSNMKQCFAYCSIFPRAFSISKEKLIQLWNAEGFLKTSGSSESLDYIAEDCFMKLLQRSFFEDVVHDDSEIISCKMHDLVYDFALTVSSTTCSVMGIGGFKYKSPDPELRYCSLICESERATPLRYMSKTENLQTLLLLSGIGKLRLLKKLPIFVLGKRSDCATLNELSGLDLMEKLEIKNLENVTNEADARDAKLSEKTGVIAVGPQMADFP</sequence>
<dbReference type="OrthoDB" id="1935327at2759"/>
<dbReference type="PANTHER" id="PTHR23155">
    <property type="entry name" value="DISEASE RESISTANCE PROTEIN RP"/>
    <property type="match status" value="1"/>
</dbReference>
<protein>
    <submittedName>
        <fullName evidence="7">Disease resistance protein</fullName>
    </submittedName>
</protein>
<comment type="caution">
    <text evidence="7">The sequence shown here is derived from an EMBL/GenBank/DDBJ whole genome shotgun (WGS) entry which is preliminary data.</text>
</comment>
<keyword evidence="3" id="KW-0611">Plant defense</keyword>
<evidence type="ECO:0000256" key="3">
    <source>
        <dbReference type="ARBA" id="ARBA00022821"/>
    </source>
</evidence>
<proteinExistence type="predicted"/>
<evidence type="ECO:0000259" key="4">
    <source>
        <dbReference type="Pfam" id="PF00931"/>
    </source>
</evidence>